<evidence type="ECO:0000313" key="3">
    <source>
        <dbReference type="Proteomes" id="UP000238083"/>
    </source>
</evidence>
<dbReference type="InterPro" id="IPR050312">
    <property type="entry name" value="IolE/XylAMocC-like"/>
</dbReference>
<evidence type="ECO:0000313" key="2">
    <source>
        <dbReference type="EMBL" id="PRY13615.1"/>
    </source>
</evidence>
<dbReference type="RefSeq" id="WP_106212533.1">
    <property type="nucleotide sequence ID" value="NZ_PVZF01000008.1"/>
</dbReference>
<dbReference type="AlphaFoldDB" id="A0A2T0R271"/>
<proteinExistence type="predicted"/>
<dbReference type="OrthoDB" id="104997at2"/>
<sequence>MTDRAFGVDLITFFHHDFWGLADRAALTDPAALDPAKFWTGVFDGLEAAGVSEIEMTFAPADRRSALAAFGSAPAFKAELDRRGLRVVSSYFGDVEHATDVTDPAVRAAILESADAEAEFLAALGAKHLVTGLPMRRNHPSGHGLAPVDLATAVPIVDLLHEVGAVTARHGVTPALHTESHSVFWNARDVDLFLTLTDPLLVAFCPDTGHLLLSGADPVEVASRHRDRIVIAHWKDASGPFPQRGDLRIDDGIWAEHGPYFRAAGHGVMDWFAWARLLRDIDYTGGILLELDVAADPVGQLTGAREFLQNATRTTL</sequence>
<dbReference type="Proteomes" id="UP000238083">
    <property type="component" value="Unassembled WGS sequence"/>
</dbReference>
<reference evidence="2 3" key="1">
    <citation type="submission" date="2018-03" db="EMBL/GenBank/DDBJ databases">
        <title>Genomic Encyclopedia of Archaeal and Bacterial Type Strains, Phase II (KMG-II): from individual species to whole genera.</title>
        <authorList>
            <person name="Goeker M."/>
        </authorList>
    </citation>
    <scope>NUCLEOTIDE SEQUENCE [LARGE SCALE GENOMIC DNA]</scope>
    <source>
        <strain evidence="2 3">DSM 19711</strain>
    </source>
</reference>
<dbReference type="InterPro" id="IPR036237">
    <property type="entry name" value="Xyl_isomerase-like_sf"/>
</dbReference>
<dbReference type="InterPro" id="IPR013022">
    <property type="entry name" value="Xyl_isomerase-like_TIM-brl"/>
</dbReference>
<protein>
    <submittedName>
        <fullName evidence="2">Inosose dehydratase</fullName>
    </submittedName>
</protein>
<feature type="domain" description="Xylose isomerase-like TIM barrel" evidence="1">
    <location>
        <begin position="46"/>
        <end position="308"/>
    </location>
</feature>
<organism evidence="2 3">
    <name type="scientific">Kineococcus rhizosphaerae</name>
    <dbReference type="NCBI Taxonomy" id="559628"/>
    <lineage>
        <taxon>Bacteria</taxon>
        <taxon>Bacillati</taxon>
        <taxon>Actinomycetota</taxon>
        <taxon>Actinomycetes</taxon>
        <taxon>Kineosporiales</taxon>
        <taxon>Kineosporiaceae</taxon>
        <taxon>Kineococcus</taxon>
    </lineage>
</organism>
<keyword evidence="3" id="KW-1185">Reference proteome</keyword>
<evidence type="ECO:0000259" key="1">
    <source>
        <dbReference type="Pfam" id="PF01261"/>
    </source>
</evidence>
<accession>A0A2T0R271</accession>
<gene>
    <name evidence="2" type="ORF">CLV37_108286</name>
</gene>
<dbReference type="Pfam" id="PF01261">
    <property type="entry name" value="AP_endonuc_2"/>
    <property type="match status" value="1"/>
</dbReference>
<dbReference type="EMBL" id="PVZF01000008">
    <property type="protein sequence ID" value="PRY13615.1"/>
    <property type="molecule type" value="Genomic_DNA"/>
</dbReference>
<dbReference type="Gene3D" id="3.20.20.150">
    <property type="entry name" value="Divalent-metal-dependent TIM barrel enzymes"/>
    <property type="match status" value="1"/>
</dbReference>
<name>A0A2T0R271_9ACTN</name>
<dbReference type="PANTHER" id="PTHR12110:SF41">
    <property type="entry name" value="INOSOSE DEHYDRATASE"/>
    <property type="match status" value="1"/>
</dbReference>
<comment type="caution">
    <text evidence="2">The sequence shown here is derived from an EMBL/GenBank/DDBJ whole genome shotgun (WGS) entry which is preliminary data.</text>
</comment>
<dbReference type="SUPFAM" id="SSF51658">
    <property type="entry name" value="Xylose isomerase-like"/>
    <property type="match status" value="1"/>
</dbReference>
<dbReference type="PANTHER" id="PTHR12110">
    <property type="entry name" value="HYDROXYPYRUVATE ISOMERASE"/>
    <property type="match status" value="1"/>
</dbReference>